<dbReference type="AlphaFoldDB" id="A0AAE1WWD3"/>
<proteinExistence type="predicted"/>
<protein>
    <submittedName>
        <fullName evidence="1">Retrovirus-related Pol polyprotein from transposon TNT 1-94</fullName>
    </submittedName>
</protein>
<dbReference type="CDD" id="cd09272">
    <property type="entry name" value="RNase_HI_RT_Ty1"/>
    <property type="match status" value="1"/>
</dbReference>
<name>A0AAE1WWD3_9LAMI</name>
<organism evidence="1 2">
    <name type="scientific">Sesamum angolense</name>
    <dbReference type="NCBI Taxonomy" id="2727404"/>
    <lineage>
        <taxon>Eukaryota</taxon>
        <taxon>Viridiplantae</taxon>
        <taxon>Streptophyta</taxon>
        <taxon>Embryophyta</taxon>
        <taxon>Tracheophyta</taxon>
        <taxon>Spermatophyta</taxon>
        <taxon>Magnoliopsida</taxon>
        <taxon>eudicotyledons</taxon>
        <taxon>Gunneridae</taxon>
        <taxon>Pentapetalae</taxon>
        <taxon>asterids</taxon>
        <taxon>lamiids</taxon>
        <taxon>Lamiales</taxon>
        <taxon>Pedaliaceae</taxon>
        <taxon>Sesamum</taxon>
    </lineage>
</organism>
<dbReference type="PANTHER" id="PTHR11439:SF491">
    <property type="entry name" value="INTEGRASE CATALYTIC DOMAIN-CONTAINING PROTEIN"/>
    <property type="match status" value="1"/>
</dbReference>
<sequence length="164" mass="18423">MNNSKSITVPLAGHFHLSKEQCPKDKSEMEKMKSVPYSNAIGSVMYLMVCTRPDIAYAVSCLSKYMSNAGISHWNALKWLLRYLNGSKDYGIQFSKCFNDIKLIGHVDSNYANDKDSRKSTTSYVFTLCGACISWKSQLQHMVALSTTEAKYIAMTEAFKEQCG</sequence>
<comment type="caution">
    <text evidence="1">The sequence shown here is derived from an EMBL/GenBank/DDBJ whole genome shotgun (WGS) entry which is preliminary data.</text>
</comment>
<dbReference type="EMBL" id="JACGWL010000006">
    <property type="protein sequence ID" value="KAK4400616.1"/>
    <property type="molecule type" value="Genomic_DNA"/>
</dbReference>
<evidence type="ECO:0000313" key="2">
    <source>
        <dbReference type="Proteomes" id="UP001289374"/>
    </source>
</evidence>
<dbReference type="Proteomes" id="UP001289374">
    <property type="component" value="Unassembled WGS sequence"/>
</dbReference>
<keyword evidence="2" id="KW-1185">Reference proteome</keyword>
<gene>
    <name evidence="1" type="ORF">Sango_1167700</name>
</gene>
<dbReference type="PANTHER" id="PTHR11439">
    <property type="entry name" value="GAG-POL-RELATED RETROTRANSPOSON"/>
    <property type="match status" value="1"/>
</dbReference>
<reference evidence="1" key="1">
    <citation type="submission" date="2020-06" db="EMBL/GenBank/DDBJ databases">
        <authorList>
            <person name="Li T."/>
            <person name="Hu X."/>
            <person name="Zhang T."/>
            <person name="Song X."/>
            <person name="Zhang H."/>
            <person name="Dai N."/>
            <person name="Sheng W."/>
            <person name="Hou X."/>
            <person name="Wei L."/>
        </authorList>
    </citation>
    <scope>NUCLEOTIDE SEQUENCE</scope>
    <source>
        <strain evidence="1">K16</strain>
        <tissue evidence="1">Leaf</tissue>
    </source>
</reference>
<evidence type="ECO:0000313" key="1">
    <source>
        <dbReference type="EMBL" id="KAK4400616.1"/>
    </source>
</evidence>
<accession>A0AAE1WWD3</accession>
<reference evidence="1" key="2">
    <citation type="journal article" date="2024" name="Plant">
        <title>Genomic evolution and insights into agronomic trait innovations of Sesamum species.</title>
        <authorList>
            <person name="Miao H."/>
            <person name="Wang L."/>
            <person name="Qu L."/>
            <person name="Liu H."/>
            <person name="Sun Y."/>
            <person name="Le M."/>
            <person name="Wang Q."/>
            <person name="Wei S."/>
            <person name="Zheng Y."/>
            <person name="Lin W."/>
            <person name="Duan Y."/>
            <person name="Cao H."/>
            <person name="Xiong S."/>
            <person name="Wang X."/>
            <person name="Wei L."/>
            <person name="Li C."/>
            <person name="Ma Q."/>
            <person name="Ju M."/>
            <person name="Zhao R."/>
            <person name="Li G."/>
            <person name="Mu C."/>
            <person name="Tian Q."/>
            <person name="Mei H."/>
            <person name="Zhang T."/>
            <person name="Gao T."/>
            <person name="Zhang H."/>
        </authorList>
    </citation>
    <scope>NUCLEOTIDE SEQUENCE</scope>
    <source>
        <strain evidence="1">K16</strain>
    </source>
</reference>